<evidence type="ECO:0000259" key="5">
    <source>
        <dbReference type="PROSITE" id="PS51829"/>
    </source>
</evidence>
<dbReference type="Gene3D" id="2.60.120.260">
    <property type="entry name" value="Galactose-binding domain-like"/>
    <property type="match status" value="1"/>
</dbReference>
<name>A0A543G6D7_9FLAO</name>
<protein>
    <submittedName>
        <fullName evidence="6">Putative secreted protein (Por secretion system target)</fullName>
    </submittedName>
</protein>
<evidence type="ECO:0000256" key="2">
    <source>
        <dbReference type="ARBA" id="ARBA00022729"/>
    </source>
</evidence>
<dbReference type="GO" id="GO:0008237">
    <property type="term" value="F:metallopeptidase activity"/>
    <property type="evidence" value="ECO:0007669"/>
    <property type="project" value="InterPro"/>
</dbReference>
<dbReference type="InterPro" id="IPR002884">
    <property type="entry name" value="P_dom"/>
</dbReference>
<dbReference type="GO" id="GO:0006508">
    <property type="term" value="P:proteolysis"/>
    <property type="evidence" value="ECO:0007669"/>
    <property type="project" value="UniProtKB-KW"/>
</dbReference>
<dbReference type="Gene3D" id="3.40.390.10">
    <property type="entry name" value="Collagenase (Catalytic Domain)"/>
    <property type="match status" value="1"/>
</dbReference>
<dbReference type="Pfam" id="PF13583">
    <property type="entry name" value="Reprolysin_4"/>
    <property type="match status" value="1"/>
</dbReference>
<keyword evidence="1" id="KW-0645">Protease</keyword>
<sequence>MKKSLLLLVFALSSAYLSAQDKTTWKKHDGGKVITSDYSKRATFPTDYQLMELDLNGLKNKLITATDRFAEVSKYVTIEIPNADGAMEQFTVLEASNFSPSLQAKFPEIRSYVGNGLTDRYAKLRIAINPRGISAMITRADKATEFIEPYSLDGKIHVVYSSKNVKGMLPFNCTSPTDNKIIGDLTKAVNSTSRSNTNVLLNFRLAMSVTPEYTAYHHAALGLATAKQSALSAINTTMSRVNGVFETDFAIHMNLVDNMTIIYDGTTTDPYGATDANYNSQLQSTLTSVVGEANYDVGHLMANVGNNGNAGCIGCVCEDGSKGSGYTTSTVPVGDNFDIDFVVHEIGHQFGANHTFSNSNEGEGVNVEVGSGVTIMGYAGITSYDTHLHSIDVFHAVSIAQVQGNMASKTCPTTTQITHAAPVVNAGQDWTIPLSTPFALTGSATDAGGSSAITYTWQQIDDGGSNTQANSAAKITKTSGPNWVNYQDSASGLRNFPVMSTILEGSETTSGLDVNAEALSSVARTLNFRLTARDNVLGQGQTNFDDMVVNVVAKSPLKITIAANTSYPVGSTQTVVWTGATGTTGHQTISGASNVDILFSANDGSTWTTLLTATQNDGSESVTLPAGVSGPFCRFMVKASANVFFNISPKFAVGYTITNTCNTYSNSTPLTIPDGTAANVNGAVVSNTIAIPVTYNLSDVNVTLNVTHTYPNDLVIALNHPDNTQDILWGRSCSGNDNFNVTLSDGSPTFTCVSNMTGTFKPYSPLAVFNNKTSNGTWRLLATDYYDGDTGTINSWSIEVCSQTITLSVPETQFSDFVVYPNPSRGNFNVKFNSSTSNAVKMIIHDMRGRVIYNNDFNNNGMFNENIQLDNVQSGVYLLSVTDGVKKEVKRIVIE</sequence>
<evidence type="ECO:0000313" key="6">
    <source>
        <dbReference type="EMBL" id="TQM41625.1"/>
    </source>
</evidence>
<dbReference type="InterPro" id="IPR026444">
    <property type="entry name" value="Secre_tail"/>
</dbReference>
<feature type="signal peptide" evidence="4">
    <location>
        <begin position="1"/>
        <end position="19"/>
    </location>
</feature>
<dbReference type="Pfam" id="PF18962">
    <property type="entry name" value="Por_Secre_tail"/>
    <property type="match status" value="1"/>
</dbReference>
<gene>
    <name evidence="6" type="ORF">BC670_2612</name>
</gene>
<dbReference type="Pfam" id="PF01483">
    <property type="entry name" value="P_proprotein"/>
    <property type="match status" value="1"/>
</dbReference>
<dbReference type="GO" id="GO:0004252">
    <property type="term" value="F:serine-type endopeptidase activity"/>
    <property type="evidence" value="ECO:0007669"/>
    <property type="project" value="InterPro"/>
</dbReference>
<evidence type="ECO:0000313" key="7">
    <source>
        <dbReference type="Proteomes" id="UP000320773"/>
    </source>
</evidence>
<dbReference type="InterPro" id="IPR008979">
    <property type="entry name" value="Galactose-bd-like_sf"/>
</dbReference>
<evidence type="ECO:0000256" key="3">
    <source>
        <dbReference type="ARBA" id="ARBA00022801"/>
    </source>
</evidence>
<dbReference type="AlphaFoldDB" id="A0A543G6D7"/>
<proteinExistence type="predicted"/>
<evidence type="ECO:0000256" key="4">
    <source>
        <dbReference type="SAM" id="SignalP"/>
    </source>
</evidence>
<keyword evidence="3" id="KW-0378">Hydrolase</keyword>
<keyword evidence="2 4" id="KW-0732">Signal</keyword>
<comment type="caution">
    <text evidence="6">The sequence shown here is derived from an EMBL/GenBank/DDBJ whole genome shotgun (WGS) entry which is preliminary data.</text>
</comment>
<dbReference type="SUPFAM" id="SSF49785">
    <property type="entry name" value="Galactose-binding domain-like"/>
    <property type="match status" value="1"/>
</dbReference>
<dbReference type="SUPFAM" id="SSF55486">
    <property type="entry name" value="Metalloproteases ('zincins'), catalytic domain"/>
    <property type="match status" value="1"/>
</dbReference>
<reference evidence="6 7" key="1">
    <citation type="submission" date="2019-06" db="EMBL/GenBank/DDBJ databases">
        <title>Genomic Encyclopedia of Archaeal and Bacterial Type Strains, Phase II (KMG-II): from individual species to whole genera.</title>
        <authorList>
            <person name="Goeker M."/>
        </authorList>
    </citation>
    <scope>NUCLEOTIDE SEQUENCE [LARGE SCALE GENOMIC DNA]</scope>
    <source>
        <strain evidence="6 7">DSM 24789</strain>
    </source>
</reference>
<dbReference type="Proteomes" id="UP000320773">
    <property type="component" value="Unassembled WGS sequence"/>
</dbReference>
<dbReference type="PROSITE" id="PS51829">
    <property type="entry name" value="P_HOMO_B"/>
    <property type="match status" value="1"/>
</dbReference>
<feature type="domain" description="P/Homo B" evidence="5">
    <location>
        <begin position="652"/>
        <end position="806"/>
    </location>
</feature>
<evidence type="ECO:0000256" key="1">
    <source>
        <dbReference type="ARBA" id="ARBA00022670"/>
    </source>
</evidence>
<dbReference type="NCBIfam" id="TIGR04183">
    <property type="entry name" value="Por_Secre_tail"/>
    <property type="match status" value="1"/>
</dbReference>
<organism evidence="6 7">
    <name type="scientific">Flavobacterium branchiophilum</name>
    <dbReference type="NCBI Taxonomy" id="55197"/>
    <lineage>
        <taxon>Bacteria</taxon>
        <taxon>Pseudomonadati</taxon>
        <taxon>Bacteroidota</taxon>
        <taxon>Flavobacteriia</taxon>
        <taxon>Flavobacteriales</taxon>
        <taxon>Flavobacteriaceae</taxon>
        <taxon>Flavobacterium</taxon>
    </lineage>
</organism>
<accession>A0A543G6D7</accession>
<feature type="chain" id="PRO_5021981887" evidence="4">
    <location>
        <begin position="20"/>
        <end position="895"/>
    </location>
</feature>
<dbReference type="EMBL" id="VFPJ01000001">
    <property type="protein sequence ID" value="TQM41625.1"/>
    <property type="molecule type" value="Genomic_DNA"/>
</dbReference>
<dbReference type="RefSeq" id="WP_089079558.1">
    <property type="nucleotide sequence ID" value="NZ_VFPJ01000001.1"/>
</dbReference>
<dbReference type="InterPro" id="IPR024079">
    <property type="entry name" value="MetalloPept_cat_dom_sf"/>
</dbReference>